<reference evidence="5 6" key="1">
    <citation type="journal article" date="2019" name="Int. J. Syst. Evol. Microbiol.">
        <title>The Global Catalogue of Microorganisms (GCM) 10K type strain sequencing project: providing services to taxonomists for standard genome sequencing and annotation.</title>
        <authorList>
            <consortium name="The Broad Institute Genomics Platform"/>
            <consortium name="The Broad Institute Genome Sequencing Center for Infectious Disease"/>
            <person name="Wu L."/>
            <person name="Ma J."/>
        </authorList>
    </citation>
    <scope>NUCLEOTIDE SEQUENCE [LARGE SCALE GENOMIC DNA]</scope>
    <source>
        <strain evidence="5 6">JCM 3272</strain>
    </source>
</reference>
<dbReference type="Pfam" id="PF07905">
    <property type="entry name" value="PucR"/>
    <property type="match status" value="1"/>
</dbReference>
<evidence type="ECO:0000313" key="6">
    <source>
        <dbReference type="Proteomes" id="UP001501444"/>
    </source>
</evidence>
<feature type="domain" description="Purine catabolism PurC-like" evidence="2">
    <location>
        <begin position="15"/>
        <end position="133"/>
    </location>
</feature>
<dbReference type="InterPro" id="IPR025736">
    <property type="entry name" value="PucR_C-HTH_dom"/>
</dbReference>
<dbReference type="InterPro" id="IPR042070">
    <property type="entry name" value="PucR_C-HTH_sf"/>
</dbReference>
<accession>A0ABN3GT26</accession>
<gene>
    <name evidence="5" type="ORF">GCM10010170_053910</name>
</gene>
<dbReference type="InterPro" id="IPR041522">
    <property type="entry name" value="CdaR_GGDEF"/>
</dbReference>
<evidence type="ECO:0000259" key="4">
    <source>
        <dbReference type="Pfam" id="PF17853"/>
    </source>
</evidence>
<protein>
    <submittedName>
        <fullName evidence="5">PucR family transcriptional regulator</fullName>
    </submittedName>
</protein>
<dbReference type="RefSeq" id="WP_344615297.1">
    <property type="nucleotide sequence ID" value="NZ_BAAARV010000046.1"/>
</dbReference>
<evidence type="ECO:0000313" key="5">
    <source>
        <dbReference type="EMBL" id="GAA2359580.1"/>
    </source>
</evidence>
<dbReference type="Gene3D" id="1.10.10.2840">
    <property type="entry name" value="PucR C-terminal helix-turn-helix domain"/>
    <property type="match status" value="1"/>
</dbReference>
<proteinExistence type="inferred from homology"/>
<keyword evidence="6" id="KW-1185">Reference proteome</keyword>
<comment type="similarity">
    <text evidence="1">Belongs to the CdaR family.</text>
</comment>
<evidence type="ECO:0000259" key="3">
    <source>
        <dbReference type="Pfam" id="PF13556"/>
    </source>
</evidence>
<feature type="domain" description="PucR C-terminal helix-turn-helix" evidence="3">
    <location>
        <begin position="451"/>
        <end position="509"/>
    </location>
</feature>
<dbReference type="Pfam" id="PF17853">
    <property type="entry name" value="GGDEF_2"/>
    <property type="match status" value="1"/>
</dbReference>
<dbReference type="InterPro" id="IPR012914">
    <property type="entry name" value="PucR_dom"/>
</dbReference>
<name>A0ABN3GT26_9ACTN</name>
<feature type="domain" description="CdaR GGDEF-like" evidence="4">
    <location>
        <begin position="275"/>
        <end position="398"/>
    </location>
</feature>
<dbReference type="Pfam" id="PF13556">
    <property type="entry name" value="HTH_30"/>
    <property type="match status" value="1"/>
</dbReference>
<dbReference type="InterPro" id="IPR051448">
    <property type="entry name" value="CdaR-like_regulators"/>
</dbReference>
<dbReference type="PANTHER" id="PTHR33744">
    <property type="entry name" value="CARBOHYDRATE DIACID REGULATOR"/>
    <property type="match status" value="1"/>
</dbReference>
<organism evidence="5 6">
    <name type="scientific">Dactylosporangium salmoneum</name>
    <dbReference type="NCBI Taxonomy" id="53361"/>
    <lineage>
        <taxon>Bacteria</taxon>
        <taxon>Bacillati</taxon>
        <taxon>Actinomycetota</taxon>
        <taxon>Actinomycetes</taxon>
        <taxon>Micromonosporales</taxon>
        <taxon>Micromonosporaceae</taxon>
        <taxon>Dactylosporangium</taxon>
    </lineage>
</organism>
<comment type="caution">
    <text evidence="5">The sequence shown here is derived from an EMBL/GenBank/DDBJ whole genome shotgun (WGS) entry which is preliminary data.</text>
</comment>
<evidence type="ECO:0000259" key="2">
    <source>
        <dbReference type="Pfam" id="PF07905"/>
    </source>
</evidence>
<dbReference type="Proteomes" id="UP001501444">
    <property type="component" value="Unassembled WGS sequence"/>
</dbReference>
<sequence length="532" mass="57919">MAGSSTNIGITVEEALTLPALAHARLVAGASGSRRRIRSVNMMEVPDIAAWLREDELLVTTAYPLRNDARALPELIRLLAERGLAGLALKPGRYIAQSAAETHALADELAFPLIELDVGASFNDILGDVLGTILNRQAVQLERSQAIHERLTSVVLAGGGLPDLIEALAQLTQGHAAIVDAHGTVLAASSDTAYGLDPPGTTQTVRAIRAGSANYGSVIVWSHDERIAPDTLVAMDHAATIAALAMAQAEGLASREHRSRVLLLEELVSWHTLDRDDALARGAAFGWDLTRPRAAVLVELRRPDGQELLVAGQPLEEQLVHATTRALGQGTIAWALRSGIVVLLETGTIQPDVHAGQILQAAVRGVHSSLHVAIGIGREYGDLVDFHHSYREAVETLTLGQQLHGAHFVAAYDQMAVYRLLSEVSSDGLERHVQDTLGPVIEFDRRHNGALVETLECYLRNNRNRAATARALFVHYNTLRYRLGQIDRLLGCLNDERDAWLTVELAMRARWLLMAQGRGRPRRFERSSLHES</sequence>
<dbReference type="EMBL" id="BAAARV010000046">
    <property type="protein sequence ID" value="GAA2359580.1"/>
    <property type="molecule type" value="Genomic_DNA"/>
</dbReference>
<evidence type="ECO:0000256" key="1">
    <source>
        <dbReference type="ARBA" id="ARBA00006754"/>
    </source>
</evidence>
<dbReference type="PANTHER" id="PTHR33744:SF1">
    <property type="entry name" value="DNA-BINDING TRANSCRIPTIONAL ACTIVATOR ADER"/>
    <property type="match status" value="1"/>
</dbReference>